<sequence length="65" mass="6678">MQNLRGGEGEGEEVDLLPEGGPAFGAPEEGEGGGHGNLAGPSGGRERRVHPRNGWVGVFRAVRSA</sequence>
<organism evidence="2 3">
    <name type="scientific">Deinococcus aetherius</name>
    <dbReference type="NCBI Taxonomy" id="200252"/>
    <lineage>
        <taxon>Bacteria</taxon>
        <taxon>Thermotogati</taxon>
        <taxon>Deinococcota</taxon>
        <taxon>Deinococci</taxon>
        <taxon>Deinococcales</taxon>
        <taxon>Deinococcaceae</taxon>
        <taxon>Deinococcus</taxon>
    </lineage>
</organism>
<name>A0ABN6RGC0_9DEIO</name>
<gene>
    <name evidence="2" type="ORF">DAETH_17890</name>
</gene>
<feature type="compositionally biased region" description="Low complexity" evidence="1">
    <location>
        <begin position="17"/>
        <end position="27"/>
    </location>
</feature>
<evidence type="ECO:0000313" key="3">
    <source>
        <dbReference type="Proteomes" id="UP001064971"/>
    </source>
</evidence>
<keyword evidence="3" id="KW-1185">Reference proteome</keyword>
<protein>
    <submittedName>
        <fullName evidence="2">Uncharacterized protein</fullName>
    </submittedName>
</protein>
<proteinExistence type="predicted"/>
<feature type="region of interest" description="Disordered" evidence="1">
    <location>
        <begin position="1"/>
        <end position="51"/>
    </location>
</feature>
<reference evidence="2" key="1">
    <citation type="submission" date="2022-07" db="EMBL/GenBank/DDBJ databases">
        <title>Complete Genome Sequence of the Radioresistant Bacterium Deinococcus aetherius ST0316, Isolated from the Air Dust collected in Lower Stratosphere above Japan.</title>
        <authorList>
            <person name="Satoh K."/>
            <person name="Hagiwara K."/>
            <person name="Katsumata K."/>
            <person name="Kubo A."/>
            <person name="Yokobori S."/>
            <person name="Yamagishi A."/>
            <person name="Oono Y."/>
            <person name="Narumi I."/>
        </authorList>
    </citation>
    <scope>NUCLEOTIDE SEQUENCE</scope>
    <source>
        <strain evidence="2">ST0316</strain>
    </source>
</reference>
<dbReference type="Proteomes" id="UP001064971">
    <property type="component" value="Chromosome"/>
</dbReference>
<dbReference type="EMBL" id="AP026560">
    <property type="protein sequence ID" value="BDP41820.1"/>
    <property type="molecule type" value="Genomic_DNA"/>
</dbReference>
<evidence type="ECO:0000256" key="1">
    <source>
        <dbReference type="SAM" id="MobiDB-lite"/>
    </source>
</evidence>
<feature type="compositionally biased region" description="Gly residues" evidence="1">
    <location>
        <begin position="33"/>
        <end position="43"/>
    </location>
</feature>
<accession>A0ABN6RGC0</accession>
<evidence type="ECO:0000313" key="2">
    <source>
        <dbReference type="EMBL" id="BDP41820.1"/>
    </source>
</evidence>